<dbReference type="OrthoDB" id="7065511at2"/>
<feature type="coiled-coil region" evidence="1">
    <location>
        <begin position="51"/>
        <end position="78"/>
    </location>
</feature>
<reference evidence="3" key="1">
    <citation type="submission" date="2016-10" db="EMBL/GenBank/DDBJ databases">
        <authorList>
            <person name="Varghese N."/>
            <person name="Submissions S."/>
        </authorList>
    </citation>
    <scope>NUCLEOTIDE SEQUENCE [LARGE SCALE GENOMIC DNA]</scope>
    <source>
        <strain evidence="3">DSM 18579</strain>
    </source>
</reference>
<dbReference type="InterPro" id="IPR007435">
    <property type="entry name" value="DUF484"/>
</dbReference>
<dbReference type="Pfam" id="PF04340">
    <property type="entry name" value="DUF484"/>
    <property type="match status" value="1"/>
</dbReference>
<gene>
    <name evidence="2" type="ORF">SAMN02583745_01707</name>
</gene>
<accession>A0A1I0CTK0</accession>
<keyword evidence="1" id="KW-0175">Coiled coil</keyword>
<proteinExistence type="predicted"/>
<dbReference type="Proteomes" id="UP000242642">
    <property type="component" value="Unassembled WGS sequence"/>
</dbReference>
<protein>
    <recommendedName>
        <fullName evidence="4">DUF484 family protein</fullName>
    </recommendedName>
</protein>
<dbReference type="InterPro" id="IPR029016">
    <property type="entry name" value="GAF-like_dom_sf"/>
</dbReference>
<evidence type="ECO:0000256" key="1">
    <source>
        <dbReference type="SAM" id="Coils"/>
    </source>
</evidence>
<evidence type="ECO:0008006" key="4">
    <source>
        <dbReference type="Google" id="ProtNLM"/>
    </source>
</evidence>
<name>A0A1I0CTK0_9GAMM</name>
<keyword evidence="3" id="KW-1185">Reference proteome</keyword>
<dbReference type="RefSeq" id="WP_093319704.1">
    <property type="nucleotide sequence ID" value="NZ_FOHV01000012.1"/>
</dbReference>
<dbReference type="EMBL" id="FOHV01000012">
    <property type="protein sequence ID" value="SET22414.1"/>
    <property type="molecule type" value="Genomic_DNA"/>
</dbReference>
<sequence length="267" mass="30820">MSKKKSRYQPKTLKLDDELVLNYLLDQPNFFIRNAKAIDSISVPHAIHGTVSLVEWQMKRQRERILQLEEEITALFERATTNEFLFNQLLTLVLSLTNASSLDNFFRRLTSWARKLGLSHVVVRLFDDNWHTEPPFEQVQLGIDRNTFESIRIKRFSHSNHFLGQLNPTELNIILTDKTLVGSIALSLLDNLEKDDQNCLSHSDGLTSDNNISNKSTHQSPSGIIMFVSPNPHHYQSNMNTDLLTQISQIIPRLLRQWIELKSTCIK</sequence>
<dbReference type="STRING" id="1123402.SAMN02583745_01707"/>
<evidence type="ECO:0000313" key="2">
    <source>
        <dbReference type="EMBL" id="SET22414.1"/>
    </source>
</evidence>
<organism evidence="2 3">
    <name type="scientific">Thorsellia anophelis DSM 18579</name>
    <dbReference type="NCBI Taxonomy" id="1123402"/>
    <lineage>
        <taxon>Bacteria</taxon>
        <taxon>Pseudomonadati</taxon>
        <taxon>Pseudomonadota</taxon>
        <taxon>Gammaproteobacteria</taxon>
        <taxon>Enterobacterales</taxon>
        <taxon>Thorselliaceae</taxon>
        <taxon>Thorsellia</taxon>
    </lineage>
</organism>
<dbReference type="PANTHER" id="PTHR38765:SF1">
    <property type="entry name" value="DUF484 DOMAIN-CONTAINING PROTEIN"/>
    <property type="match status" value="1"/>
</dbReference>
<dbReference type="PANTHER" id="PTHR38765">
    <property type="entry name" value="DUF484 DOMAIN-CONTAINING PROTEIN"/>
    <property type="match status" value="1"/>
</dbReference>
<dbReference type="Gene3D" id="3.30.450.40">
    <property type="match status" value="1"/>
</dbReference>
<dbReference type="AlphaFoldDB" id="A0A1I0CTK0"/>
<evidence type="ECO:0000313" key="3">
    <source>
        <dbReference type="Proteomes" id="UP000242642"/>
    </source>
</evidence>